<dbReference type="PANTHER" id="PTHR33969">
    <property type="entry name" value="SEGREGATION AND CONDENSATION PROTEIN A"/>
    <property type="match status" value="1"/>
</dbReference>
<evidence type="ECO:0000313" key="4">
    <source>
        <dbReference type="EMBL" id="PZL73404.1"/>
    </source>
</evidence>
<dbReference type="NCBIfam" id="NF000995">
    <property type="entry name" value="PRK00104.1-4"/>
    <property type="match status" value="1"/>
</dbReference>
<keyword evidence="3" id="KW-0132">Cell division</keyword>
<evidence type="ECO:0000256" key="3">
    <source>
        <dbReference type="HAMAP-Rule" id="MF_01805"/>
    </source>
</evidence>
<gene>
    <name evidence="3" type="primary">scpA</name>
    <name evidence="4" type="ORF">CI088_08725</name>
</gene>
<dbReference type="Pfam" id="PF02616">
    <property type="entry name" value="SMC_ScpA"/>
    <property type="match status" value="1"/>
</dbReference>
<proteinExistence type="inferred from homology"/>
<dbReference type="GO" id="GO:0051301">
    <property type="term" value="P:cell division"/>
    <property type="evidence" value="ECO:0007669"/>
    <property type="project" value="UniProtKB-KW"/>
</dbReference>
<dbReference type="Gene3D" id="1.10.10.580">
    <property type="entry name" value="Structural maintenance of chromosome 1. Chain E"/>
    <property type="match status" value="1"/>
</dbReference>
<dbReference type="GO" id="GO:0006260">
    <property type="term" value="P:DNA replication"/>
    <property type="evidence" value="ECO:0007669"/>
    <property type="project" value="UniProtKB-UniRule"/>
</dbReference>
<keyword evidence="1 3" id="KW-0159">Chromosome partition</keyword>
<comment type="similarity">
    <text evidence="3">Belongs to the ScpA family.</text>
</comment>
<comment type="subunit">
    <text evidence="3">Component of a cohesin-like complex composed of ScpA, ScpB and the Smc homodimer, in which ScpA and ScpB bind to the head domain of Smc. The presence of the three proteins is required for the association of the complex with DNA.</text>
</comment>
<dbReference type="AlphaFoldDB" id="A0A2W3ZH61"/>
<dbReference type="Proteomes" id="UP000249828">
    <property type="component" value="Unassembled WGS sequence"/>
</dbReference>
<dbReference type="PANTHER" id="PTHR33969:SF2">
    <property type="entry name" value="SEGREGATION AND CONDENSATION PROTEIN A"/>
    <property type="match status" value="1"/>
</dbReference>
<dbReference type="GO" id="GO:0005737">
    <property type="term" value="C:cytoplasm"/>
    <property type="evidence" value="ECO:0007669"/>
    <property type="project" value="UniProtKB-SubCell"/>
</dbReference>
<sequence>MTLQEINVKLDVFEGPLDLLLHLIQKLEIDIYDIPIAAVTEQYMNYIHTMKTLELEIAGEYLVMAATLMAIKSKMLLPKQELEMAEDDEILDGEDPRDALVAQLLEYRKFKYAAGLLHEKESERSLYYTKEPMDIDEYKEDNPLLEPNQLNTIDLFLAFHAMLEKKKSRQPVETTVAGDDVSIEEKIATITQKMRQIDRKTPIQFDSFFTSYSKQEVVTTFMALLELMKKGIVHVEQEDNYSTILLYNTSEEIETNTEETA</sequence>
<accession>A0A2W3ZH61</accession>
<protein>
    <recommendedName>
        <fullName evidence="2 3">Segregation and condensation protein A</fullName>
    </recommendedName>
</protein>
<comment type="function">
    <text evidence="3">Participates in chromosomal partition during cell division. May act via the formation of a condensin-like complex containing Smc and ScpB that pull DNA away from mid-cell into both cell halves.</text>
</comment>
<dbReference type="Gene3D" id="6.10.250.2410">
    <property type="match status" value="1"/>
</dbReference>
<dbReference type="HAMAP" id="MF_01805">
    <property type="entry name" value="ScpA"/>
    <property type="match status" value="1"/>
</dbReference>
<dbReference type="EMBL" id="PIEU01000069">
    <property type="protein sequence ID" value="PZL73404.1"/>
    <property type="molecule type" value="Genomic_DNA"/>
</dbReference>
<comment type="caution">
    <text evidence="4">The sequence shown here is derived from an EMBL/GenBank/DDBJ whole genome shotgun (WGS) entry which is preliminary data.</text>
</comment>
<comment type="subcellular location">
    <subcellularLocation>
        <location evidence="3">Cytoplasm</location>
    </subcellularLocation>
    <text evidence="3">Associated with two foci at the outer edges of the nucleoid region in young cells, and at four foci within both cell halves in older cells.</text>
</comment>
<evidence type="ECO:0000256" key="1">
    <source>
        <dbReference type="ARBA" id="ARBA00022829"/>
    </source>
</evidence>
<keyword evidence="3" id="KW-0131">Cell cycle</keyword>
<keyword evidence="5" id="KW-1185">Reference proteome</keyword>
<evidence type="ECO:0000256" key="2">
    <source>
        <dbReference type="ARBA" id="ARBA00044777"/>
    </source>
</evidence>
<keyword evidence="3" id="KW-0963">Cytoplasm</keyword>
<dbReference type="InterPro" id="IPR003768">
    <property type="entry name" value="ScpA"/>
</dbReference>
<dbReference type="InterPro" id="IPR023093">
    <property type="entry name" value="ScpA-like_C"/>
</dbReference>
<organism evidence="4 5">
    <name type="scientific">Enterococcus plantarum</name>
    <dbReference type="NCBI Taxonomy" id="1077675"/>
    <lineage>
        <taxon>Bacteria</taxon>
        <taxon>Bacillati</taxon>
        <taxon>Bacillota</taxon>
        <taxon>Bacilli</taxon>
        <taxon>Lactobacillales</taxon>
        <taxon>Enterococcaceae</taxon>
        <taxon>Enterococcus</taxon>
    </lineage>
</organism>
<name>A0A2W3ZH61_9ENTE</name>
<dbReference type="GO" id="GO:0007059">
    <property type="term" value="P:chromosome segregation"/>
    <property type="evidence" value="ECO:0007669"/>
    <property type="project" value="UniProtKB-UniRule"/>
</dbReference>
<dbReference type="STRING" id="1077675.BCR22_04760"/>
<evidence type="ECO:0000313" key="5">
    <source>
        <dbReference type="Proteomes" id="UP000249828"/>
    </source>
</evidence>
<reference evidence="4 5" key="1">
    <citation type="submission" date="2017-11" db="EMBL/GenBank/DDBJ databases">
        <title>Draft genome sequence of Enterococcus plantarum TRW2 strain isolated from lettuce.</title>
        <authorList>
            <person name="Kim E.B."/>
            <person name="Marco M.L."/>
            <person name="Williams T.R."/>
            <person name="You I.H."/>
        </authorList>
    </citation>
    <scope>NUCLEOTIDE SEQUENCE [LARGE SCALE GENOMIC DNA]</scope>
    <source>
        <strain evidence="4 5">TRW2</strain>
    </source>
</reference>